<feature type="domain" description="Response regulatory" evidence="3">
    <location>
        <begin position="5"/>
        <end position="119"/>
    </location>
</feature>
<dbReference type="OrthoDB" id="9789181at2"/>
<proteinExistence type="predicted"/>
<reference evidence="4 5" key="1">
    <citation type="submission" date="2019-03" db="EMBL/GenBank/DDBJ databases">
        <title>Genomic Encyclopedia of Archaeal and Bacterial Type Strains, Phase II (KMG-II): from individual species to whole genera.</title>
        <authorList>
            <person name="Goeker M."/>
        </authorList>
    </citation>
    <scope>NUCLEOTIDE SEQUENCE [LARGE SCALE GENOMIC DNA]</scope>
    <source>
        <strain evidence="4 5">DSM 28353</strain>
    </source>
</reference>
<evidence type="ECO:0000313" key="5">
    <source>
        <dbReference type="Proteomes" id="UP000295292"/>
    </source>
</evidence>
<dbReference type="SMART" id="SM00448">
    <property type="entry name" value="REC"/>
    <property type="match status" value="1"/>
</dbReference>
<dbReference type="AlphaFoldDB" id="A0A4R6WMG7"/>
<evidence type="ECO:0000256" key="1">
    <source>
        <dbReference type="ARBA" id="ARBA00022553"/>
    </source>
</evidence>
<dbReference type="RefSeq" id="WP_133583767.1">
    <property type="nucleotide sequence ID" value="NZ_SNYV01000011.1"/>
</dbReference>
<dbReference type="EMBL" id="SNYV01000011">
    <property type="protein sequence ID" value="TDQ80018.1"/>
    <property type="molecule type" value="Genomic_DNA"/>
</dbReference>
<evidence type="ECO:0000256" key="2">
    <source>
        <dbReference type="PROSITE-ProRule" id="PRU00169"/>
    </source>
</evidence>
<dbReference type="CDD" id="cd17546">
    <property type="entry name" value="REC_hyHK_CKI1_RcsC-like"/>
    <property type="match status" value="1"/>
</dbReference>
<evidence type="ECO:0000259" key="3">
    <source>
        <dbReference type="PROSITE" id="PS50110"/>
    </source>
</evidence>
<dbReference type="InterPro" id="IPR011006">
    <property type="entry name" value="CheY-like_superfamily"/>
</dbReference>
<comment type="caution">
    <text evidence="4">The sequence shown here is derived from an EMBL/GenBank/DDBJ whole genome shotgun (WGS) entry which is preliminary data.</text>
</comment>
<keyword evidence="1 2" id="KW-0597">Phosphoprotein</keyword>
<dbReference type="PROSITE" id="PS50110">
    <property type="entry name" value="RESPONSE_REGULATORY"/>
    <property type="match status" value="1"/>
</dbReference>
<name>A0A4R6WMG7_9SPHI</name>
<dbReference type="PANTHER" id="PTHR44591:SF3">
    <property type="entry name" value="RESPONSE REGULATORY DOMAIN-CONTAINING PROTEIN"/>
    <property type="match status" value="1"/>
</dbReference>
<dbReference type="Pfam" id="PF00072">
    <property type="entry name" value="Response_reg"/>
    <property type="match status" value="1"/>
</dbReference>
<dbReference type="PANTHER" id="PTHR44591">
    <property type="entry name" value="STRESS RESPONSE REGULATOR PROTEIN 1"/>
    <property type="match status" value="1"/>
</dbReference>
<keyword evidence="5" id="KW-1185">Reference proteome</keyword>
<dbReference type="Proteomes" id="UP000295292">
    <property type="component" value="Unassembled WGS sequence"/>
</dbReference>
<feature type="modified residue" description="4-aspartylphosphate" evidence="2">
    <location>
        <position position="54"/>
    </location>
</feature>
<sequence>MDSKTVLLFDDDIQILEVCTMILEFAGYTVVTSANVVDVVAQVTTANPDVIIMDNWIPDIGGIRATQLIKQHLKLVNIPVVYISANSNIEILSKEAGADCFLAKPFNIDQLEKVIGELITKC</sequence>
<dbReference type="SUPFAM" id="SSF52172">
    <property type="entry name" value="CheY-like"/>
    <property type="match status" value="1"/>
</dbReference>
<organism evidence="4 5">
    <name type="scientific">Sphingobacterium yanglingense</name>
    <dbReference type="NCBI Taxonomy" id="1437280"/>
    <lineage>
        <taxon>Bacteria</taxon>
        <taxon>Pseudomonadati</taxon>
        <taxon>Bacteroidota</taxon>
        <taxon>Sphingobacteriia</taxon>
        <taxon>Sphingobacteriales</taxon>
        <taxon>Sphingobacteriaceae</taxon>
        <taxon>Sphingobacterium</taxon>
    </lineage>
</organism>
<gene>
    <name evidence="4" type="ORF">CLV99_1472</name>
</gene>
<evidence type="ECO:0000313" key="4">
    <source>
        <dbReference type="EMBL" id="TDQ80018.1"/>
    </source>
</evidence>
<dbReference type="InterPro" id="IPR001789">
    <property type="entry name" value="Sig_transdc_resp-reg_receiver"/>
</dbReference>
<dbReference type="Gene3D" id="3.40.50.2300">
    <property type="match status" value="1"/>
</dbReference>
<dbReference type="InterPro" id="IPR050595">
    <property type="entry name" value="Bact_response_regulator"/>
</dbReference>
<dbReference type="GO" id="GO:0000160">
    <property type="term" value="P:phosphorelay signal transduction system"/>
    <property type="evidence" value="ECO:0007669"/>
    <property type="project" value="InterPro"/>
</dbReference>
<accession>A0A4R6WMG7</accession>
<protein>
    <submittedName>
        <fullName evidence="4">Two-component system cell cycle response regulator DivK</fullName>
    </submittedName>
</protein>